<gene>
    <name evidence="2" type="ORF">KIPB_009956</name>
</gene>
<feature type="compositionally biased region" description="Basic and acidic residues" evidence="1">
    <location>
        <begin position="79"/>
        <end position="90"/>
    </location>
</feature>
<sequence length="230" mass="25929">VHQLEADALTTQAELDSLRVSLAKAAEAQTQAAHHQHRADTLESTLQRVRQEAREGTRHLKAELRREQFRISGAAAQALERDGKERERDGAQGQSRARRGACDLADASREDLVLEVETLREDRAAKQEIITALALEKGRSGALVTPEMEVEREQRRQREQGKKAKRKGRKREVKISEEALALREELMQEALLGNIRLKGDIKLLGAEVQRLMALSKLIERERTDAQDDGH</sequence>
<feature type="region of interest" description="Disordered" evidence="1">
    <location>
        <begin position="141"/>
        <end position="170"/>
    </location>
</feature>
<dbReference type="EMBL" id="BDIP01003539">
    <property type="protein sequence ID" value="GIQ87837.1"/>
    <property type="molecule type" value="Genomic_DNA"/>
</dbReference>
<evidence type="ECO:0000256" key="1">
    <source>
        <dbReference type="SAM" id="MobiDB-lite"/>
    </source>
</evidence>
<accession>A0A9K3GM06</accession>
<organism evidence="2 3">
    <name type="scientific">Kipferlia bialata</name>
    <dbReference type="NCBI Taxonomy" id="797122"/>
    <lineage>
        <taxon>Eukaryota</taxon>
        <taxon>Metamonada</taxon>
        <taxon>Carpediemonas-like organisms</taxon>
        <taxon>Kipferlia</taxon>
    </lineage>
</organism>
<reference evidence="2 3" key="1">
    <citation type="journal article" date="2018" name="PLoS ONE">
        <title>The draft genome of Kipferlia bialata reveals reductive genome evolution in fornicate parasites.</title>
        <authorList>
            <person name="Tanifuji G."/>
            <person name="Takabayashi S."/>
            <person name="Kume K."/>
            <person name="Takagi M."/>
            <person name="Nakayama T."/>
            <person name="Kamikawa R."/>
            <person name="Inagaki Y."/>
            <person name="Hashimoto T."/>
        </authorList>
    </citation>
    <scope>NUCLEOTIDE SEQUENCE [LARGE SCALE GENOMIC DNA]</scope>
    <source>
        <strain evidence="2">NY0173</strain>
    </source>
</reference>
<dbReference type="Proteomes" id="UP000265618">
    <property type="component" value="Unassembled WGS sequence"/>
</dbReference>
<feature type="region of interest" description="Disordered" evidence="1">
    <location>
        <begin position="77"/>
        <end position="102"/>
    </location>
</feature>
<keyword evidence="3" id="KW-1185">Reference proteome</keyword>
<evidence type="ECO:0000313" key="2">
    <source>
        <dbReference type="EMBL" id="GIQ87837.1"/>
    </source>
</evidence>
<feature type="compositionally biased region" description="Basic and acidic residues" evidence="1">
    <location>
        <begin position="149"/>
        <end position="162"/>
    </location>
</feature>
<name>A0A9K3GM06_9EUKA</name>
<feature type="non-terminal residue" evidence="2">
    <location>
        <position position="1"/>
    </location>
</feature>
<proteinExistence type="predicted"/>
<evidence type="ECO:0000313" key="3">
    <source>
        <dbReference type="Proteomes" id="UP000265618"/>
    </source>
</evidence>
<comment type="caution">
    <text evidence="2">The sequence shown here is derived from an EMBL/GenBank/DDBJ whole genome shotgun (WGS) entry which is preliminary data.</text>
</comment>
<dbReference type="AlphaFoldDB" id="A0A9K3GM06"/>
<protein>
    <submittedName>
        <fullName evidence="2">Uncharacterized protein</fullName>
    </submittedName>
</protein>